<feature type="domain" description="Protein kinase" evidence="4">
    <location>
        <begin position="28"/>
        <end position="357"/>
    </location>
</feature>
<feature type="compositionally biased region" description="Polar residues" evidence="3">
    <location>
        <begin position="600"/>
        <end position="617"/>
    </location>
</feature>
<reference evidence="5 6" key="1">
    <citation type="journal article" date="2024" name="Nat. Commun.">
        <title>Phylogenomics reveals the evolutionary origins of lichenization in chlorophyte algae.</title>
        <authorList>
            <person name="Puginier C."/>
            <person name="Libourel C."/>
            <person name="Otte J."/>
            <person name="Skaloud P."/>
            <person name="Haon M."/>
            <person name="Grisel S."/>
            <person name="Petersen M."/>
            <person name="Berrin J.G."/>
            <person name="Delaux P.M."/>
            <person name="Dal Grande F."/>
            <person name="Keller J."/>
        </authorList>
    </citation>
    <scope>NUCLEOTIDE SEQUENCE [LARGE SCALE GENOMIC DNA]</scope>
    <source>
        <strain evidence="5 6">SAG 216-7</strain>
    </source>
</reference>
<dbReference type="InterPro" id="IPR000719">
    <property type="entry name" value="Prot_kinase_dom"/>
</dbReference>
<dbReference type="Proteomes" id="UP001491310">
    <property type="component" value="Unassembled WGS sequence"/>
</dbReference>
<evidence type="ECO:0000256" key="2">
    <source>
        <dbReference type="PROSITE-ProRule" id="PRU10141"/>
    </source>
</evidence>
<protein>
    <recommendedName>
        <fullName evidence="4">Protein kinase domain-containing protein</fullName>
    </recommendedName>
</protein>
<feature type="compositionally biased region" description="Low complexity" evidence="3">
    <location>
        <begin position="559"/>
        <end position="573"/>
    </location>
</feature>
<accession>A0ABR2Z5E0</accession>
<feature type="binding site" evidence="2">
    <location>
        <position position="57"/>
    </location>
    <ligand>
        <name>ATP</name>
        <dbReference type="ChEBI" id="CHEBI:30616"/>
    </ligand>
</feature>
<feature type="region of interest" description="Disordered" evidence="3">
    <location>
        <begin position="189"/>
        <end position="225"/>
    </location>
</feature>
<dbReference type="SMART" id="SM00220">
    <property type="entry name" value="S_TKc"/>
    <property type="match status" value="1"/>
</dbReference>
<dbReference type="Gene3D" id="1.10.510.10">
    <property type="entry name" value="Transferase(Phosphotransferase) domain 1"/>
    <property type="match status" value="1"/>
</dbReference>
<evidence type="ECO:0000256" key="3">
    <source>
        <dbReference type="SAM" id="MobiDB-lite"/>
    </source>
</evidence>
<evidence type="ECO:0000313" key="6">
    <source>
        <dbReference type="Proteomes" id="UP001491310"/>
    </source>
</evidence>
<comment type="caution">
    <text evidence="5">The sequence shown here is derived from an EMBL/GenBank/DDBJ whole genome shotgun (WGS) entry which is preliminary data.</text>
</comment>
<dbReference type="EMBL" id="JALJOT010000001">
    <property type="protein sequence ID" value="KAK9919151.1"/>
    <property type="molecule type" value="Genomic_DNA"/>
</dbReference>
<keyword evidence="2" id="KW-0067">ATP-binding</keyword>
<gene>
    <name evidence="5" type="ORF">WJX75_009729</name>
</gene>
<sequence length="666" mass="72219">MLRGKRSSSKLSVVWDTSDDFPANADDYELVEEIGVGATARVWMAHCKPKDTKVAIKLTDLEKFQGNTALDQLIQEAHVMKGFRHPNLLMLHCSFIHGSDLWLVMPFVAGGSLANVIGSKFPEGMEEDMVATIARDVLHGLQYLHEHDSMHRDLKVANMLVSDDGRILLADFGACATLEREARLPSLESAMAKSSSTLDESPTDSWSPLRSPTLPNVPEESADSAISWGAPSTPFSMRSASASSSQWSKYLTRSTFIGTTAYMAPEVMDPREGYTQSADIWSFGICLLELARGRVPVSECSFTRQVLAVVQNPAPTLRDHSGTHKFSQAMHDFVAKCLDKDAMARLGAGELLKHPFLKRAKDECFLAQRLLGRAMLKPSRSAFHMRHSGHSPDSTLVTTQQSKSMVRAPAPASGKTSFKAAQAARSAAVFQIVWTVWAGGRRFYVVFHMTQSHSLAKLSINGVELLRRKYKLWQQLNFHLDTFRTVVDSPQLPQLAGKQLEVKVHVMFSTMMGQATLDGVVLDTPDCSATYADMSEPPPESPVVASSPSIPPISPFRDAPALPSNASPLPGLSRSVSAGHPESRATGGSDGAVVGADSPESPSSLGTTPEGRSSSTALEPAKSFPESRGLGDAQRPMPHAISEENLVSLDRSAGEQMASALKRLLV</sequence>
<comment type="similarity">
    <text evidence="1">Belongs to the protein kinase superfamily. STE Ser/Thr protein kinase family. STE20 subfamily.</text>
</comment>
<organism evidence="5 6">
    <name type="scientific">Coccomyxa subellipsoidea</name>
    <dbReference type="NCBI Taxonomy" id="248742"/>
    <lineage>
        <taxon>Eukaryota</taxon>
        <taxon>Viridiplantae</taxon>
        <taxon>Chlorophyta</taxon>
        <taxon>core chlorophytes</taxon>
        <taxon>Trebouxiophyceae</taxon>
        <taxon>Trebouxiophyceae incertae sedis</taxon>
        <taxon>Coccomyxaceae</taxon>
        <taxon>Coccomyxa</taxon>
    </lineage>
</organism>
<dbReference type="InterPro" id="IPR017441">
    <property type="entry name" value="Protein_kinase_ATP_BS"/>
</dbReference>
<dbReference type="Gene3D" id="3.30.200.20">
    <property type="entry name" value="Phosphorylase Kinase, domain 1"/>
    <property type="match status" value="1"/>
</dbReference>
<feature type="region of interest" description="Disordered" evidence="3">
    <location>
        <begin position="530"/>
        <end position="651"/>
    </location>
</feature>
<dbReference type="PANTHER" id="PTHR48014:SF21">
    <property type="entry name" value="SERINE_THREONINE-PROTEIN KINASE FRAY2"/>
    <property type="match status" value="1"/>
</dbReference>
<evidence type="ECO:0000313" key="5">
    <source>
        <dbReference type="EMBL" id="KAK9919151.1"/>
    </source>
</evidence>
<dbReference type="PANTHER" id="PTHR48014">
    <property type="entry name" value="SERINE/THREONINE-PROTEIN KINASE FRAY2"/>
    <property type="match status" value="1"/>
</dbReference>
<evidence type="ECO:0000256" key="1">
    <source>
        <dbReference type="ARBA" id="ARBA00008874"/>
    </source>
</evidence>
<name>A0ABR2Z5E0_9CHLO</name>
<feature type="compositionally biased region" description="Polar residues" evidence="3">
    <location>
        <begin position="192"/>
        <end position="214"/>
    </location>
</feature>
<evidence type="ECO:0000259" key="4">
    <source>
        <dbReference type="PROSITE" id="PS50011"/>
    </source>
</evidence>
<proteinExistence type="inferred from homology"/>
<keyword evidence="6" id="KW-1185">Reference proteome</keyword>
<dbReference type="InterPro" id="IPR011009">
    <property type="entry name" value="Kinase-like_dom_sf"/>
</dbReference>
<dbReference type="Pfam" id="PF00069">
    <property type="entry name" value="Pkinase"/>
    <property type="match status" value="2"/>
</dbReference>
<dbReference type="PROSITE" id="PS00107">
    <property type="entry name" value="PROTEIN_KINASE_ATP"/>
    <property type="match status" value="1"/>
</dbReference>
<dbReference type="SUPFAM" id="SSF56112">
    <property type="entry name" value="Protein kinase-like (PK-like)"/>
    <property type="match status" value="1"/>
</dbReference>
<dbReference type="InterPro" id="IPR047173">
    <property type="entry name" value="STRAD_A/B-like"/>
</dbReference>
<dbReference type="PROSITE" id="PS50011">
    <property type="entry name" value="PROTEIN_KINASE_DOM"/>
    <property type="match status" value="1"/>
</dbReference>
<keyword evidence="2" id="KW-0547">Nucleotide-binding</keyword>